<keyword evidence="2" id="KW-1003">Cell membrane</keyword>
<organism evidence="8 9">
    <name type="scientific">Photobacterium aphoticum</name>
    <dbReference type="NCBI Taxonomy" id="754436"/>
    <lineage>
        <taxon>Bacteria</taxon>
        <taxon>Pseudomonadati</taxon>
        <taxon>Pseudomonadota</taxon>
        <taxon>Gammaproteobacteria</taxon>
        <taxon>Vibrionales</taxon>
        <taxon>Vibrionaceae</taxon>
        <taxon>Photobacterium</taxon>
    </lineage>
</organism>
<name>A0A090QPL3_9GAMM</name>
<gene>
    <name evidence="8" type="ORF">JCM19237_4222</name>
</gene>
<evidence type="ECO:0000256" key="3">
    <source>
        <dbReference type="ARBA" id="ARBA00022692"/>
    </source>
</evidence>
<protein>
    <submittedName>
        <fullName evidence="8">Phage shock protein C</fullName>
    </submittedName>
</protein>
<dbReference type="NCBIfam" id="TIGR02978">
    <property type="entry name" value="phageshock_pspC"/>
    <property type="match status" value="1"/>
</dbReference>
<dbReference type="EMBL" id="BBMN01000005">
    <property type="protein sequence ID" value="GAL04856.1"/>
    <property type="molecule type" value="Genomic_DNA"/>
</dbReference>
<evidence type="ECO:0000256" key="5">
    <source>
        <dbReference type="ARBA" id="ARBA00023136"/>
    </source>
</evidence>
<dbReference type="eggNOG" id="COG1983">
    <property type="taxonomic scope" value="Bacteria"/>
</dbReference>
<feature type="domain" description="Phage shock protein PspC N-terminal" evidence="7">
    <location>
        <begin position="3"/>
        <end position="61"/>
    </location>
</feature>
<evidence type="ECO:0000313" key="8">
    <source>
        <dbReference type="EMBL" id="GAL04856.1"/>
    </source>
</evidence>
<dbReference type="AlphaFoldDB" id="A0A090QPL3"/>
<evidence type="ECO:0000256" key="2">
    <source>
        <dbReference type="ARBA" id="ARBA00022475"/>
    </source>
</evidence>
<evidence type="ECO:0000256" key="4">
    <source>
        <dbReference type="ARBA" id="ARBA00022989"/>
    </source>
</evidence>
<dbReference type="Pfam" id="PF04024">
    <property type="entry name" value="PspC"/>
    <property type="match status" value="1"/>
</dbReference>
<keyword evidence="3 6" id="KW-0812">Transmembrane</keyword>
<evidence type="ECO:0000256" key="6">
    <source>
        <dbReference type="SAM" id="Phobius"/>
    </source>
</evidence>
<proteinExistence type="predicted"/>
<dbReference type="STRING" id="754436.JCM19237_4222"/>
<dbReference type="InterPro" id="IPR007168">
    <property type="entry name" value="Phageshock_PspC_N"/>
</dbReference>
<comment type="caution">
    <text evidence="8">The sequence shown here is derived from an EMBL/GenBank/DDBJ whole genome shotgun (WGS) entry which is preliminary data.</text>
</comment>
<comment type="subcellular location">
    <subcellularLocation>
        <location evidence="1">Cell membrane</location>
        <topology evidence="1">Single-pass membrane protein</topology>
    </subcellularLocation>
</comment>
<evidence type="ECO:0000313" key="9">
    <source>
        <dbReference type="Proteomes" id="UP000029227"/>
    </source>
</evidence>
<keyword evidence="4 6" id="KW-1133">Transmembrane helix</keyword>
<dbReference type="PANTHER" id="PTHR33885">
    <property type="entry name" value="PHAGE SHOCK PROTEIN C"/>
    <property type="match status" value="1"/>
</dbReference>
<dbReference type="GO" id="GO:0005886">
    <property type="term" value="C:plasma membrane"/>
    <property type="evidence" value="ECO:0007669"/>
    <property type="project" value="UniProtKB-SubCell"/>
</dbReference>
<dbReference type="PANTHER" id="PTHR33885:SF3">
    <property type="entry name" value="PHAGE SHOCK PROTEIN C"/>
    <property type="match status" value="1"/>
</dbReference>
<dbReference type="Proteomes" id="UP000029227">
    <property type="component" value="Unassembled WGS sequence"/>
</dbReference>
<keyword evidence="5 6" id="KW-0472">Membrane</keyword>
<dbReference type="InterPro" id="IPR052027">
    <property type="entry name" value="PspC"/>
</dbReference>
<feature type="transmembrane region" description="Helical" evidence="6">
    <location>
        <begin position="34"/>
        <end position="59"/>
    </location>
</feature>
<reference evidence="8 9" key="1">
    <citation type="journal article" date="2014" name="Genome Announc.">
        <title>Draft Genome Sequences of Two Vibrionaceae Species, Vibrio ponticus C121 and Photobacterium aphoticum C119, Isolated as Coral Reef Microbiota.</title>
        <authorList>
            <person name="Al-saari N."/>
            <person name="Meirelles P.M."/>
            <person name="Mino S."/>
            <person name="Suda W."/>
            <person name="Oshima K."/>
            <person name="Hattori M."/>
            <person name="Ohkuma M."/>
            <person name="Thompson F.L."/>
            <person name="Gomez-Gil B."/>
            <person name="Sawabe T."/>
            <person name="Sawabe T."/>
        </authorList>
    </citation>
    <scope>NUCLEOTIDE SEQUENCE [LARGE SCALE GENOMIC DNA]</scope>
    <source>
        <strain evidence="8 9">JCM 19237</strain>
    </source>
</reference>
<accession>A0A090QPL3</accession>
<evidence type="ECO:0000259" key="7">
    <source>
        <dbReference type="Pfam" id="PF04024"/>
    </source>
</evidence>
<dbReference type="InterPro" id="IPR014320">
    <property type="entry name" value="Phageshock_PspC"/>
</dbReference>
<evidence type="ECO:0000256" key="1">
    <source>
        <dbReference type="ARBA" id="ARBA00004162"/>
    </source>
</evidence>
<sequence>MSKTLYRDPKNGKIGGVCAGIAEYFGMEIWLVRILAVSAFLLGVGFFATLAYIAAWLILDKMPEARMQQQTLFREHHVKQKPWQAGKPAREILNNVEREFEHIEQDLRKMEAYVTSTAFKVDREFRNL</sequence>